<name>A0A8A4TSF7_SULCO</name>
<evidence type="ECO:0000313" key="1">
    <source>
        <dbReference type="EMBL" id="QTD51978.1"/>
    </source>
</evidence>
<dbReference type="Proteomes" id="UP000663929">
    <property type="component" value="Chromosome"/>
</dbReference>
<dbReference type="AlphaFoldDB" id="A0A8A4TSF7"/>
<accession>A0A8A4TSF7</accession>
<proteinExistence type="predicted"/>
<evidence type="ECO:0000313" key="2">
    <source>
        <dbReference type="Proteomes" id="UP000663929"/>
    </source>
</evidence>
<dbReference type="RefSeq" id="WP_237382089.1">
    <property type="nucleotide sequence ID" value="NZ_CP071793.1"/>
</dbReference>
<gene>
    <name evidence="1" type="ORF">J3U87_05850</name>
</gene>
<organism evidence="1 2">
    <name type="scientific">Sulfidibacter corallicola</name>
    <dbReference type="NCBI Taxonomy" id="2818388"/>
    <lineage>
        <taxon>Bacteria</taxon>
        <taxon>Pseudomonadati</taxon>
        <taxon>Acidobacteriota</taxon>
        <taxon>Holophagae</taxon>
        <taxon>Acanthopleuribacterales</taxon>
        <taxon>Acanthopleuribacteraceae</taxon>
        <taxon>Sulfidibacter</taxon>
    </lineage>
</organism>
<sequence length="99" mass="11270">MMVREILMEKGIEIGEQRGIEIGEQRGEQRGIEIGEQRGEQRGIEIGELRGKDVGRDEKAMKVIERMYRKGYETEEIASIVEMSVAEVEARLTRLSSGM</sequence>
<dbReference type="KEGG" id="scor:J3U87_05850"/>
<protein>
    <submittedName>
        <fullName evidence="1">Uncharacterized protein</fullName>
    </submittedName>
</protein>
<reference evidence="1" key="1">
    <citation type="submission" date="2021-03" db="EMBL/GenBank/DDBJ databases">
        <title>Acanthopleuribacteraceae sp. M133.</title>
        <authorList>
            <person name="Wang G."/>
        </authorList>
    </citation>
    <scope>NUCLEOTIDE SEQUENCE</scope>
    <source>
        <strain evidence="1">M133</strain>
    </source>
</reference>
<dbReference type="EMBL" id="CP071793">
    <property type="protein sequence ID" value="QTD51978.1"/>
    <property type="molecule type" value="Genomic_DNA"/>
</dbReference>
<keyword evidence="2" id="KW-1185">Reference proteome</keyword>